<comment type="caution">
    <text evidence="3">The sequence shown here is derived from an EMBL/GenBank/DDBJ whole genome shotgun (WGS) entry which is preliminary data.</text>
</comment>
<keyword evidence="1 3" id="KW-0378">Hydrolase</keyword>
<evidence type="ECO:0000313" key="4">
    <source>
        <dbReference type="Proteomes" id="UP000462362"/>
    </source>
</evidence>
<dbReference type="PANTHER" id="PTHR48081:SF6">
    <property type="entry name" value="PEPTIDASE S9 PROLYL OLIGOPEPTIDASE CATALYTIC DOMAIN-CONTAINING PROTEIN"/>
    <property type="match status" value="1"/>
</dbReference>
<evidence type="ECO:0000259" key="2">
    <source>
        <dbReference type="Pfam" id="PF20434"/>
    </source>
</evidence>
<reference evidence="3 4" key="1">
    <citation type="journal article" date="2019" name="Nat. Med.">
        <title>A library of human gut bacterial isolates paired with longitudinal multiomics data enables mechanistic microbiome research.</title>
        <authorList>
            <person name="Poyet M."/>
            <person name="Groussin M."/>
            <person name="Gibbons S.M."/>
            <person name="Avila-Pacheco J."/>
            <person name="Jiang X."/>
            <person name="Kearney S.M."/>
            <person name="Perrotta A.R."/>
            <person name="Berdy B."/>
            <person name="Zhao S."/>
            <person name="Lieberman T.D."/>
            <person name="Swanson P.K."/>
            <person name="Smith M."/>
            <person name="Roesemann S."/>
            <person name="Alexander J.E."/>
            <person name="Rich S.A."/>
            <person name="Livny J."/>
            <person name="Vlamakis H."/>
            <person name="Clish C."/>
            <person name="Bullock K."/>
            <person name="Deik A."/>
            <person name="Scott J."/>
            <person name="Pierce K.A."/>
            <person name="Xavier R.J."/>
            <person name="Alm E.J."/>
        </authorList>
    </citation>
    <scope>NUCLEOTIDE SEQUENCE [LARGE SCALE GENOMIC DNA]</scope>
    <source>
        <strain evidence="3 4">BIOML-A2</strain>
    </source>
</reference>
<dbReference type="Gene3D" id="3.40.50.1820">
    <property type="entry name" value="alpha/beta hydrolase"/>
    <property type="match status" value="1"/>
</dbReference>
<protein>
    <submittedName>
        <fullName evidence="3">Alpha/beta hydrolase fold domain-containing protein</fullName>
    </submittedName>
</protein>
<name>A0A6I3RZ36_9BURK</name>
<sequence length="285" mass="30855">MNKKVLLCSLLLSLPLVVSAAETIPLWPNGAPNKSTITEPETTNDKGAIFNVTNGRLEVNVPKNPNGKAIILIPGGGYGNLAMGTFNQSFIPYFLDQGFTTFVLKYRLPKGDPAIPLSDSLEAVKIVRSLFKKYNLHTVGVMGASAGGHLAAMTSVECSGDSCPDFSVLIYPNITMMQEESQPKSSCRNNLIGKDRSVKYDVAYSAYKHVDTKTPPAFLAVSAGDEYAGSLGSMLYTRAMVENARPVSLHVYPTGNHGWGIGKSEKFPDGDKFKDDLTAWLKDIK</sequence>
<proteinExistence type="predicted"/>
<dbReference type="SUPFAM" id="SSF53474">
    <property type="entry name" value="alpha/beta-Hydrolases"/>
    <property type="match status" value="1"/>
</dbReference>
<evidence type="ECO:0000313" key="3">
    <source>
        <dbReference type="EMBL" id="MTU42752.1"/>
    </source>
</evidence>
<dbReference type="EMBL" id="WNCL01000008">
    <property type="protein sequence ID" value="MTU42752.1"/>
    <property type="molecule type" value="Genomic_DNA"/>
</dbReference>
<dbReference type="InterPro" id="IPR050300">
    <property type="entry name" value="GDXG_lipolytic_enzyme"/>
</dbReference>
<dbReference type="PANTHER" id="PTHR48081">
    <property type="entry name" value="AB HYDROLASE SUPERFAMILY PROTEIN C4A8.06C"/>
    <property type="match status" value="1"/>
</dbReference>
<dbReference type="AlphaFoldDB" id="A0A6I3RZ36"/>
<evidence type="ECO:0000256" key="1">
    <source>
        <dbReference type="ARBA" id="ARBA00022801"/>
    </source>
</evidence>
<accession>A0A6I3RZ36</accession>
<dbReference type="Proteomes" id="UP000462362">
    <property type="component" value="Unassembled WGS sequence"/>
</dbReference>
<dbReference type="Pfam" id="PF20434">
    <property type="entry name" value="BD-FAE"/>
    <property type="match status" value="1"/>
</dbReference>
<dbReference type="InterPro" id="IPR049492">
    <property type="entry name" value="BD-FAE-like_dom"/>
</dbReference>
<organism evidence="3 4">
    <name type="scientific">Parasutterella excrementihominis</name>
    <dbReference type="NCBI Taxonomy" id="487175"/>
    <lineage>
        <taxon>Bacteria</taxon>
        <taxon>Pseudomonadati</taxon>
        <taxon>Pseudomonadota</taxon>
        <taxon>Betaproteobacteria</taxon>
        <taxon>Burkholderiales</taxon>
        <taxon>Sutterellaceae</taxon>
        <taxon>Parasutterella</taxon>
    </lineage>
</organism>
<dbReference type="GO" id="GO:0016787">
    <property type="term" value="F:hydrolase activity"/>
    <property type="evidence" value="ECO:0007669"/>
    <property type="project" value="UniProtKB-KW"/>
</dbReference>
<dbReference type="RefSeq" id="WP_155165208.1">
    <property type="nucleotide sequence ID" value="NZ_JAXXAX010000006.1"/>
</dbReference>
<dbReference type="InterPro" id="IPR029058">
    <property type="entry name" value="AB_hydrolase_fold"/>
</dbReference>
<gene>
    <name evidence="3" type="ORF">GMD42_03755</name>
</gene>
<feature type="domain" description="BD-FAE-like" evidence="2">
    <location>
        <begin position="60"/>
        <end position="225"/>
    </location>
</feature>